<keyword evidence="3" id="KW-1185">Reference proteome</keyword>
<dbReference type="EMBL" id="KZ679677">
    <property type="protein sequence ID" value="PTB57268.1"/>
    <property type="molecule type" value="Genomic_DNA"/>
</dbReference>
<proteinExistence type="predicted"/>
<evidence type="ECO:0000313" key="2">
    <source>
        <dbReference type="EMBL" id="PTB57268.1"/>
    </source>
</evidence>
<dbReference type="Proteomes" id="UP000241690">
    <property type="component" value="Unassembled WGS sequence"/>
</dbReference>
<reference evidence="2 3" key="1">
    <citation type="submission" date="2016-07" db="EMBL/GenBank/DDBJ databases">
        <title>Multiple horizontal gene transfer events from other fungi enriched the ability of initially mycotrophic Trichoderma (Ascomycota) to feed on dead plant biomass.</title>
        <authorList>
            <consortium name="DOE Joint Genome Institute"/>
            <person name="Aerts A."/>
            <person name="Atanasova L."/>
            <person name="Chenthamara K."/>
            <person name="Zhang J."/>
            <person name="Grujic M."/>
            <person name="Henrissat B."/>
            <person name="Kuo A."/>
            <person name="Salamov A."/>
            <person name="Lipzen A."/>
            <person name="Labutti K."/>
            <person name="Barry K."/>
            <person name="Miao Y."/>
            <person name="Rahimi M.J."/>
            <person name="Shen Q."/>
            <person name="Grigoriev I.V."/>
            <person name="Kubicek C.P."/>
            <person name="Druzhinina I.S."/>
        </authorList>
    </citation>
    <scope>NUCLEOTIDE SEQUENCE [LARGE SCALE GENOMIC DNA]</scope>
    <source>
        <strain evidence="2 3">CBS 226.95</strain>
    </source>
</reference>
<evidence type="ECO:0000256" key="1">
    <source>
        <dbReference type="SAM" id="MobiDB-lite"/>
    </source>
</evidence>
<organism evidence="2 3">
    <name type="scientific">Trichoderma harzianum CBS 226.95</name>
    <dbReference type="NCBI Taxonomy" id="983964"/>
    <lineage>
        <taxon>Eukaryota</taxon>
        <taxon>Fungi</taxon>
        <taxon>Dikarya</taxon>
        <taxon>Ascomycota</taxon>
        <taxon>Pezizomycotina</taxon>
        <taxon>Sordariomycetes</taxon>
        <taxon>Hypocreomycetidae</taxon>
        <taxon>Hypocreales</taxon>
        <taxon>Hypocreaceae</taxon>
        <taxon>Trichoderma</taxon>
    </lineage>
</organism>
<evidence type="ECO:0000313" key="3">
    <source>
        <dbReference type="Proteomes" id="UP000241690"/>
    </source>
</evidence>
<feature type="region of interest" description="Disordered" evidence="1">
    <location>
        <begin position="1"/>
        <end position="22"/>
    </location>
</feature>
<feature type="compositionally biased region" description="Low complexity" evidence="1">
    <location>
        <begin position="1"/>
        <end position="11"/>
    </location>
</feature>
<sequence>MSGWYHQSYSHSHSHSHGGRSLNGHILPTSTYWKQATNMTAADQEEYNDLLQSESFIVKGAALKAPSNHQVYKDCDVQASWAKIHLPHGSLRKQGTEGPPRPPPERVHFAGGRRLHPKIPRVSPTHQVDQEEKEW</sequence>
<name>A0A2T4AK07_TRIHA</name>
<dbReference type="AlphaFoldDB" id="A0A2T4AK07"/>
<dbReference type="RefSeq" id="XP_024776945.1">
    <property type="nucleotide sequence ID" value="XM_024915721.1"/>
</dbReference>
<gene>
    <name evidence="2" type="ORF">M431DRAFT_478897</name>
</gene>
<dbReference type="GeneID" id="36624290"/>
<protein>
    <submittedName>
        <fullName evidence="2">Uncharacterized protein</fullName>
    </submittedName>
</protein>
<feature type="region of interest" description="Disordered" evidence="1">
    <location>
        <begin position="87"/>
        <end position="135"/>
    </location>
</feature>
<accession>A0A2T4AK07</accession>